<accession>A0A9P7YQW7</accession>
<organism evidence="7 8">
    <name type="scientific">Amylocarpus encephaloides</name>
    <dbReference type="NCBI Taxonomy" id="45428"/>
    <lineage>
        <taxon>Eukaryota</taxon>
        <taxon>Fungi</taxon>
        <taxon>Dikarya</taxon>
        <taxon>Ascomycota</taxon>
        <taxon>Pezizomycotina</taxon>
        <taxon>Leotiomycetes</taxon>
        <taxon>Helotiales</taxon>
        <taxon>Helotiales incertae sedis</taxon>
        <taxon>Amylocarpus</taxon>
    </lineage>
</organism>
<dbReference type="Pfam" id="PF00400">
    <property type="entry name" value="WD40"/>
    <property type="match status" value="1"/>
</dbReference>
<evidence type="ECO:0000256" key="3">
    <source>
        <dbReference type="ARBA" id="ARBA00022737"/>
    </source>
</evidence>
<gene>
    <name evidence="7" type="ORF">BJ875DRAFT_502301</name>
</gene>
<reference evidence="7" key="1">
    <citation type="journal article" date="2021" name="IMA Fungus">
        <title>Genomic characterization of three marine fungi, including Emericellopsis atlantica sp. nov. with signatures of a generalist lifestyle and marine biomass degradation.</title>
        <authorList>
            <person name="Hagestad O.C."/>
            <person name="Hou L."/>
            <person name="Andersen J.H."/>
            <person name="Hansen E.H."/>
            <person name="Altermark B."/>
            <person name="Li C."/>
            <person name="Kuhnert E."/>
            <person name="Cox R.J."/>
            <person name="Crous P.W."/>
            <person name="Spatafora J.W."/>
            <person name="Lail K."/>
            <person name="Amirebrahimi M."/>
            <person name="Lipzen A."/>
            <person name="Pangilinan J."/>
            <person name="Andreopoulos W."/>
            <person name="Hayes R.D."/>
            <person name="Ng V."/>
            <person name="Grigoriev I.V."/>
            <person name="Jackson S.A."/>
            <person name="Sutton T.D.S."/>
            <person name="Dobson A.D.W."/>
            <person name="Rama T."/>
        </authorList>
    </citation>
    <scope>NUCLEOTIDE SEQUENCE</scope>
    <source>
        <strain evidence="7">TRa018bII</strain>
    </source>
</reference>
<evidence type="ECO:0000313" key="8">
    <source>
        <dbReference type="Proteomes" id="UP000824998"/>
    </source>
</evidence>
<proteinExistence type="inferred from homology"/>
<evidence type="ECO:0000256" key="2">
    <source>
        <dbReference type="ARBA" id="ARBA00022574"/>
    </source>
</evidence>
<feature type="region of interest" description="Disordered" evidence="6">
    <location>
        <begin position="360"/>
        <end position="431"/>
    </location>
</feature>
<dbReference type="PANTHER" id="PTHR44019:SF20">
    <property type="entry name" value="WD REPEAT-CONTAINING PROTEIN 55"/>
    <property type="match status" value="1"/>
</dbReference>
<dbReference type="AlphaFoldDB" id="A0A9P7YQW7"/>
<dbReference type="SMART" id="SM00320">
    <property type="entry name" value="WD40"/>
    <property type="match status" value="2"/>
</dbReference>
<evidence type="ECO:0000256" key="1">
    <source>
        <dbReference type="ARBA" id="ARBA00007625"/>
    </source>
</evidence>
<dbReference type="InterPro" id="IPR015943">
    <property type="entry name" value="WD40/YVTN_repeat-like_dom_sf"/>
</dbReference>
<comment type="similarity">
    <text evidence="1">Belongs to the WD repeat WDR55 family.</text>
</comment>
<protein>
    <recommendedName>
        <fullName evidence="4">WD repeat-containing protein JIP5</fullName>
    </recommendedName>
    <alternativeName>
        <fullName evidence="5">WD repeat-containing protein jip5</fullName>
    </alternativeName>
</protein>
<keyword evidence="2" id="KW-0853">WD repeat</keyword>
<dbReference type="OrthoDB" id="2288928at2759"/>
<dbReference type="Proteomes" id="UP000824998">
    <property type="component" value="Unassembled WGS sequence"/>
</dbReference>
<dbReference type="Gene3D" id="2.130.10.10">
    <property type="entry name" value="YVTN repeat-like/Quinoprotein amine dehydrogenase"/>
    <property type="match status" value="2"/>
</dbReference>
<evidence type="ECO:0000256" key="5">
    <source>
        <dbReference type="ARBA" id="ARBA00039514"/>
    </source>
</evidence>
<name>A0A9P7YQW7_9HELO</name>
<feature type="compositionally biased region" description="Acidic residues" evidence="6">
    <location>
        <begin position="360"/>
        <end position="376"/>
    </location>
</feature>
<dbReference type="InterPro" id="IPR036322">
    <property type="entry name" value="WD40_repeat_dom_sf"/>
</dbReference>
<feature type="compositionally biased region" description="Acidic residues" evidence="6">
    <location>
        <begin position="389"/>
        <end position="402"/>
    </location>
</feature>
<evidence type="ECO:0000256" key="6">
    <source>
        <dbReference type="SAM" id="MobiDB-lite"/>
    </source>
</evidence>
<keyword evidence="3" id="KW-0677">Repeat</keyword>
<dbReference type="EMBL" id="MU251376">
    <property type="protein sequence ID" value="KAG9238027.1"/>
    <property type="molecule type" value="Genomic_DNA"/>
</dbReference>
<sequence>MFENICTLPLSSDLFAQAVHPTQPIVAVGLASGHVQSFRLPPVAGSSPDDEDGDGNTSVLSTGTSTIDIEWRTHRHKGSCRTLTYSGDGEFLYSAGTDGILKVASSLTGRVVSKILTPFDSSSKSADPATILHALSPQTLLLSTDSAALHLYDLRTPSSFTTGKPSQTHHPHDDFISSLTPLQPTETSTSGFSKQWVSTGGTTLAVTDLRRGVMVKSEDQEDELLSSVYIDGIRSKSKKSSGKRLLVGSAVGVLTMWERGVWDDQDGRIIVDAGERGAGGGDSLDSLAVMPEGVGNGCKNVVVGLGNGTIKIAQLGLNQVVGDTLKHHDIEPVVALDFDVEGRLISGGGSIVKVWQEEMAWDEDSDEDEEDSDDEIVVVPSKKRAMDGSDSDDSDDEQDNSDEERSKKRQKGKKAKAKLANHGILKLQGLE</sequence>
<feature type="region of interest" description="Disordered" evidence="6">
    <location>
        <begin position="39"/>
        <end position="61"/>
    </location>
</feature>
<evidence type="ECO:0000313" key="7">
    <source>
        <dbReference type="EMBL" id="KAG9238027.1"/>
    </source>
</evidence>
<feature type="compositionally biased region" description="Basic residues" evidence="6">
    <location>
        <begin position="407"/>
        <end position="419"/>
    </location>
</feature>
<dbReference type="InterPro" id="IPR050505">
    <property type="entry name" value="WDR55/POC1"/>
</dbReference>
<comment type="caution">
    <text evidence="7">The sequence shown here is derived from an EMBL/GenBank/DDBJ whole genome shotgun (WGS) entry which is preliminary data.</text>
</comment>
<evidence type="ECO:0000256" key="4">
    <source>
        <dbReference type="ARBA" id="ARBA00039238"/>
    </source>
</evidence>
<dbReference type="PANTHER" id="PTHR44019">
    <property type="entry name" value="WD REPEAT-CONTAINING PROTEIN 55"/>
    <property type="match status" value="1"/>
</dbReference>
<keyword evidence="8" id="KW-1185">Reference proteome</keyword>
<dbReference type="InterPro" id="IPR001680">
    <property type="entry name" value="WD40_rpt"/>
</dbReference>
<dbReference type="SUPFAM" id="SSF50978">
    <property type="entry name" value="WD40 repeat-like"/>
    <property type="match status" value="1"/>
</dbReference>